<feature type="transmembrane region" description="Helical" evidence="1">
    <location>
        <begin position="130"/>
        <end position="151"/>
    </location>
</feature>
<gene>
    <name evidence="2" type="ORF">GCM10007853_10970</name>
</gene>
<reference evidence="2" key="1">
    <citation type="journal article" date="2014" name="Int. J. Syst. Evol. Microbiol.">
        <title>Complete genome of a new Firmicutes species belonging to the dominant human colonic microbiota ('Ruminococcus bicirculans') reveals two chromosomes and a selective capacity to utilize plant glucans.</title>
        <authorList>
            <consortium name="NISC Comparative Sequencing Program"/>
            <person name="Wegmann U."/>
            <person name="Louis P."/>
            <person name="Goesmann A."/>
            <person name="Henrissat B."/>
            <person name="Duncan S.H."/>
            <person name="Flint H.J."/>
        </authorList>
    </citation>
    <scope>NUCLEOTIDE SEQUENCE</scope>
    <source>
        <strain evidence="2">NBRC 108219</strain>
    </source>
</reference>
<protein>
    <submittedName>
        <fullName evidence="2">Membrane protein</fullName>
    </submittedName>
</protein>
<keyword evidence="1" id="KW-1133">Transmembrane helix</keyword>
<dbReference type="Proteomes" id="UP001161391">
    <property type="component" value="Unassembled WGS sequence"/>
</dbReference>
<dbReference type="Pfam" id="PF09945">
    <property type="entry name" value="DUF2177"/>
    <property type="match status" value="1"/>
</dbReference>
<feature type="transmembrane region" description="Helical" evidence="1">
    <location>
        <begin position="20"/>
        <end position="42"/>
    </location>
</feature>
<keyword evidence="1" id="KW-0812">Transmembrane</keyword>
<sequence>MRQPFVALPRIYGMTETIPLSTWLICYVATLFVFFAIDMVWLGVVAKPFYAGQLGSLMAENIRWGVAVGFYALYIVGILIFASHHGLSGGSLGKAALYGALFGFFCYATYDLTNLATLEGWPIKMVLVDIVWGTVLTASCAVGGVWITRLITSGG</sequence>
<evidence type="ECO:0000313" key="3">
    <source>
        <dbReference type="Proteomes" id="UP001161391"/>
    </source>
</evidence>
<dbReference type="EMBL" id="BSNK01000001">
    <property type="protein sequence ID" value="GLQ23223.1"/>
    <property type="molecule type" value="Genomic_DNA"/>
</dbReference>
<keyword evidence="3" id="KW-1185">Reference proteome</keyword>
<feature type="transmembrane region" description="Helical" evidence="1">
    <location>
        <begin position="62"/>
        <end position="83"/>
    </location>
</feature>
<proteinExistence type="predicted"/>
<comment type="caution">
    <text evidence="2">The sequence shown here is derived from an EMBL/GenBank/DDBJ whole genome shotgun (WGS) entry which is preliminary data.</text>
</comment>
<organism evidence="2 3">
    <name type="scientific">Algimonas ampicilliniresistens</name>
    <dbReference type="NCBI Taxonomy" id="1298735"/>
    <lineage>
        <taxon>Bacteria</taxon>
        <taxon>Pseudomonadati</taxon>
        <taxon>Pseudomonadota</taxon>
        <taxon>Alphaproteobacteria</taxon>
        <taxon>Maricaulales</taxon>
        <taxon>Robiginitomaculaceae</taxon>
        <taxon>Algimonas</taxon>
    </lineage>
</organism>
<name>A0ABQ5V6P5_9PROT</name>
<keyword evidence="1" id="KW-0472">Membrane</keyword>
<reference evidence="2" key="2">
    <citation type="submission" date="2023-01" db="EMBL/GenBank/DDBJ databases">
        <title>Draft genome sequence of Algimonas ampicilliniresistens strain NBRC 108219.</title>
        <authorList>
            <person name="Sun Q."/>
            <person name="Mori K."/>
        </authorList>
    </citation>
    <scope>NUCLEOTIDE SEQUENCE</scope>
    <source>
        <strain evidence="2">NBRC 108219</strain>
    </source>
</reference>
<feature type="transmembrane region" description="Helical" evidence="1">
    <location>
        <begin position="95"/>
        <end position="110"/>
    </location>
</feature>
<evidence type="ECO:0000313" key="2">
    <source>
        <dbReference type="EMBL" id="GLQ23223.1"/>
    </source>
</evidence>
<dbReference type="RefSeq" id="WP_284388419.1">
    <property type="nucleotide sequence ID" value="NZ_BSNK01000001.1"/>
</dbReference>
<accession>A0ABQ5V6P5</accession>
<evidence type="ECO:0000256" key="1">
    <source>
        <dbReference type="SAM" id="Phobius"/>
    </source>
</evidence>
<dbReference type="InterPro" id="IPR018687">
    <property type="entry name" value="DUF2177_membr"/>
</dbReference>